<evidence type="ECO:0008006" key="4">
    <source>
        <dbReference type="Google" id="ProtNLM"/>
    </source>
</evidence>
<proteinExistence type="predicted"/>
<protein>
    <recommendedName>
        <fullName evidence="4">Fimbrial assembly protein (PilN)</fullName>
    </recommendedName>
</protein>
<dbReference type="RefSeq" id="WP_115314605.1">
    <property type="nucleotide sequence ID" value="NZ_LWIF01000001.1"/>
</dbReference>
<keyword evidence="1" id="KW-1133">Transmembrane helix</keyword>
<dbReference type="AlphaFoldDB" id="A0A379C6V9"/>
<dbReference type="Proteomes" id="UP000255417">
    <property type="component" value="Unassembled WGS sequence"/>
</dbReference>
<accession>A0A379C6V9</accession>
<evidence type="ECO:0000256" key="1">
    <source>
        <dbReference type="SAM" id="Phobius"/>
    </source>
</evidence>
<dbReference type="EMBL" id="UGTA01000001">
    <property type="protein sequence ID" value="SUB58122.1"/>
    <property type="molecule type" value="Genomic_DNA"/>
</dbReference>
<gene>
    <name evidence="2" type="ORF">NCTC12872_00072</name>
</gene>
<dbReference type="OrthoDB" id="5690697at2"/>
<sequence length="171" mass="20260">MEWQGINLTNYHQQNWSNQLKKLGSYSVFFILVMCFIAVAIDGYANKIGKNKSFYQQQNSEIKTQIAEKKRLLQRFIFKQKSKQNVIDEHYIKLILKEIQQLPITGIISEIDIQHHKTDYFELVGKSHNQHDFDKLSSYLNRLAKHKITIDMLKTDSQNQLEFIIKVQKNE</sequence>
<keyword evidence="1" id="KW-0812">Transmembrane</keyword>
<name>A0A379C6V9_9PAST</name>
<keyword evidence="1" id="KW-0472">Membrane</keyword>
<reference evidence="2 3" key="1">
    <citation type="submission" date="2018-06" db="EMBL/GenBank/DDBJ databases">
        <authorList>
            <consortium name="Pathogen Informatics"/>
            <person name="Doyle S."/>
        </authorList>
    </citation>
    <scope>NUCLEOTIDE SEQUENCE [LARGE SCALE GENOMIC DNA]</scope>
    <source>
        <strain evidence="2 3">NCTC12872</strain>
    </source>
</reference>
<evidence type="ECO:0000313" key="2">
    <source>
        <dbReference type="EMBL" id="SUB58122.1"/>
    </source>
</evidence>
<feature type="transmembrane region" description="Helical" evidence="1">
    <location>
        <begin position="26"/>
        <end position="45"/>
    </location>
</feature>
<evidence type="ECO:0000313" key="3">
    <source>
        <dbReference type="Proteomes" id="UP000255417"/>
    </source>
</evidence>
<organism evidence="2 3">
    <name type="scientific">Phocoenobacter uteri</name>
    <dbReference type="NCBI Taxonomy" id="146806"/>
    <lineage>
        <taxon>Bacteria</taxon>
        <taxon>Pseudomonadati</taxon>
        <taxon>Pseudomonadota</taxon>
        <taxon>Gammaproteobacteria</taxon>
        <taxon>Pasteurellales</taxon>
        <taxon>Pasteurellaceae</taxon>
        <taxon>Phocoenobacter</taxon>
    </lineage>
</organism>
<keyword evidence="3" id="KW-1185">Reference proteome</keyword>